<dbReference type="EMBL" id="JWIN03000007">
    <property type="protein sequence ID" value="KAB1276640.1"/>
    <property type="molecule type" value="Genomic_DNA"/>
</dbReference>
<protein>
    <submittedName>
        <fullName evidence="2">Uncharacterized protein</fullName>
    </submittedName>
</protein>
<evidence type="ECO:0000313" key="2">
    <source>
        <dbReference type="EMBL" id="KAB1276640.1"/>
    </source>
</evidence>
<sequence length="192" mass="20849">MLAPGSLGLKGAKAPYGFGRGRVASASGISLRLCCQHSPEGQEGMRVEPANKHARARTEGIRSKAEPEERSGQQLALSLRSRVSDRMEPGIDLGHLSTASAPGAESAGGCDNCNVLMRSGLSRAAKTEIRDLWIKQCQPGHCHTSRRPWCSQPQPRCKIVRWDSHGLSVWLSPWWGCEWCLLPAASTHCPIT</sequence>
<proteinExistence type="predicted"/>
<comment type="caution">
    <text evidence="2">The sequence shown here is derived from an EMBL/GenBank/DDBJ whole genome shotgun (WGS) entry which is preliminary data.</text>
</comment>
<accession>A0A5N4E074</accession>
<reference evidence="2 3" key="1">
    <citation type="journal article" date="2019" name="Mol. Ecol. Resour.">
        <title>Improving Illumina assemblies with Hi-C and long reads: an example with the North African dromedary.</title>
        <authorList>
            <person name="Elbers J.P."/>
            <person name="Rogers M.F."/>
            <person name="Perelman P.L."/>
            <person name="Proskuryakova A.A."/>
            <person name="Serdyukova N.A."/>
            <person name="Johnson W.E."/>
            <person name="Horin P."/>
            <person name="Corander J."/>
            <person name="Murphy D."/>
            <person name="Burger P.A."/>
        </authorList>
    </citation>
    <scope>NUCLEOTIDE SEQUENCE [LARGE SCALE GENOMIC DNA]</scope>
    <source>
        <strain evidence="2">Drom800</strain>
        <tissue evidence="2">Blood</tissue>
    </source>
</reference>
<dbReference type="Proteomes" id="UP000299084">
    <property type="component" value="Unassembled WGS sequence"/>
</dbReference>
<name>A0A5N4E074_CAMDR</name>
<keyword evidence="3" id="KW-1185">Reference proteome</keyword>
<evidence type="ECO:0000313" key="3">
    <source>
        <dbReference type="Proteomes" id="UP000299084"/>
    </source>
</evidence>
<organism evidence="2 3">
    <name type="scientific">Camelus dromedarius</name>
    <name type="common">Dromedary</name>
    <name type="synonym">Arabian camel</name>
    <dbReference type="NCBI Taxonomy" id="9838"/>
    <lineage>
        <taxon>Eukaryota</taxon>
        <taxon>Metazoa</taxon>
        <taxon>Chordata</taxon>
        <taxon>Craniata</taxon>
        <taxon>Vertebrata</taxon>
        <taxon>Euteleostomi</taxon>
        <taxon>Mammalia</taxon>
        <taxon>Eutheria</taxon>
        <taxon>Laurasiatheria</taxon>
        <taxon>Artiodactyla</taxon>
        <taxon>Tylopoda</taxon>
        <taxon>Camelidae</taxon>
        <taxon>Camelus</taxon>
    </lineage>
</organism>
<feature type="region of interest" description="Disordered" evidence="1">
    <location>
        <begin position="42"/>
        <end position="75"/>
    </location>
</feature>
<evidence type="ECO:0000256" key="1">
    <source>
        <dbReference type="SAM" id="MobiDB-lite"/>
    </source>
</evidence>
<dbReference type="AlphaFoldDB" id="A0A5N4E074"/>
<gene>
    <name evidence="2" type="ORF">Cadr_000007854</name>
</gene>
<feature type="compositionally biased region" description="Basic and acidic residues" evidence="1">
    <location>
        <begin position="43"/>
        <end position="71"/>
    </location>
</feature>